<sequence>MSTNQVFNQLRQDLQNELTTTNQLLYFIATELRQIKEFTSPGRAFETNIKKNVTTMDTLGLFLPKGLDIENIPPVMRTDKAAENQANEDTNAMNTSNVDES</sequence>
<name>A0ABQ7R4Z0_PLUXY</name>
<organism evidence="2 3">
    <name type="scientific">Plutella xylostella</name>
    <name type="common">Diamondback moth</name>
    <name type="synonym">Plutella maculipennis</name>
    <dbReference type="NCBI Taxonomy" id="51655"/>
    <lineage>
        <taxon>Eukaryota</taxon>
        <taxon>Metazoa</taxon>
        <taxon>Ecdysozoa</taxon>
        <taxon>Arthropoda</taxon>
        <taxon>Hexapoda</taxon>
        <taxon>Insecta</taxon>
        <taxon>Pterygota</taxon>
        <taxon>Neoptera</taxon>
        <taxon>Endopterygota</taxon>
        <taxon>Lepidoptera</taxon>
        <taxon>Glossata</taxon>
        <taxon>Ditrysia</taxon>
        <taxon>Yponomeutoidea</taxon>
        <taxon>Plutellidae</taxon>
        <taxon>Plutella</taxon>
    </lineage>
</organism>
<protein>
    <recommendedName>
        <fullName evidence="4">Mediator of RNA polymerase II transcription subunit 8</fullName>
    </recommendedName>
</protein>
<reference evidence="2 3" key="1">
    <citation type="submission" date="2021-06" db="EMBL/GenBank/DDBJ databases">
        <title>A haploid diamondback moth (Plutella xylostella L.) genome assembly resolves 31 chromosomes and identifies a diamide resistance mutation.</title>
        <authorList>
            <person name="Ward C.M."/>
            <person name="Perry K.D."/>
            <person name="Baker G."/>
            <person name="Powis K."/>
            <person name="Heckel D.G."/>
            <person name="Baxter S.W."/>
        </authorList>
    </citation>
    <scope>NUCLEOTIDE SEQUENCE [LARGE SCALE GENOMIC DNA]</scope>
    <source>
        <strain evidence="2 3">LV</strain>
        <tissue evidence="2">Single pupa</tissue>
    </source>
</reference>
<feature type="compositionally biased region" description="Polar residues" evidence="1">
    <location>
        <begin position="84"/>
        <end position="101"/>
    </location>
</feature>
<dbReference type="EMBL" id="JAHIBW010000003">
    <property type="protein sequence ID" value="KAG7312369.1"/>
    <property type="molecule type" value="Genomic_DNA"/>
</dbReference>
<comment type="caution">
    <text evidence="2">The sequence shown here is derived from an EMBL/GenBank/DDBJ whole genome shotgun (WGS) entry which is preliminary data.</text>
</comment>
<gene>
    <name evidence="2" type="ORF">JYU34_001857</name>
</gene>
<evidence type="ECO:0008006" key="4">
    <source>
        <dbReference type="Google" id="ProtNLM"/>
    </source>
</evidence>
<evidence type="ECO:0000256" key="1">
    <source>
        <dbReference type="SAM" id="MobiDB-lite"/>
    </source>
</evidence>
<dbReference type="Proteomes" id="UP000823941">
    <property type="component" value="Chromosome 3"/>
</dbReference>
<evidence type="ECO:0000313" key="3">
    <source>
        <dbReference type="Proteomes" id="UP000823941"/>
    </source>
</evidence>
<evidence type="ECO:0000313" key="2">
    <source>
        <dbReference type="EMBL" id="KAG7312369.1"/>
    </source>
</evidence>
<proteinExistence type="predicted"/>
<feature type="region of interest" description="Disordered" evidence="1">
    <location>
        <begin position="81"/>
        <end position="101"/>
    </location>
</feature>
<keyword evidence="3" id="KW-1185">Reference proteome</keyword>
<accession>A0ABQ7R4Z0</accession>